<evidence type="ECO:0000313" key="2">
    <source>
        <dbReference type="EMBL" id="AWI09451.1"/>
    </source>
</evidence>
<protein>
    <submittedName>
        <fullName evidence="2">Uncharacterized protein</fullName>
    </submittedName>
</protein>
<dbReference type="EMBL" id="CP023004">
    <property type="protein sequence ID" value="AWI09451.1"/>
    <property type="molecule type" value="Genomic_DNA"/>
</dbReference>
<dbReference type="KEGG" id="elut:CKA38_09515"/>
<feature type="chain" id="PRO_5015885041" evidence="1">
    <location>
        <begin position="21"/>
        <end position="65"/>
    </location>
</feature>
<evidence type="ECO:0000313" key="3">
    <source>
        <dbReference type="Proteomes" id="UP000244896"/>
    </source>
</evidence>
<sequence length="65" mass="7082">MKFKLLFVIFLAAAIVNCPAKKTGRASDITPGISVIPQKSPARLSGGIGLDIMSKKKESQRIWRP</sequence>
<proteinExistence type="predicted"/>
<feature type="signal peptide" evidence="1">
    <location>
        <begin position="1"/>
        <end position="20"/>
    </location>
</feature>
<dbReference type="Proteomes" id="UP000244896">
    <property type="component" value="Chromosome"/>
</dbReference>
<keyword evidence="3" id="KW-1185">Reference proteome</keyword>
<keyword evidence="1" id="KW-0732">Signal</keyword>
<evidence type="ECO:0000256" key="1">
    <source>
        <dbReference type="SAM" id="SignalP"/>
    </source>
</evidence>
<organism evidence="2 3">
    <name type="scientific">Ereboglobus luteus</name>
    <dbReference type="NCBI Taxonomy" id="1796921"/>
    <lineage>
        <taxon>Bacteria</taxon>
        <taxon>Pseudomonadati</taxon>
        <taxon>Verrucomicrobiota</taxon>
        <taxon>Opitutia</taxon>
        <taxon>Opitutales</taxon>
        <taxon>Opitutaceae</taxon>
        <taxon>Ereboglobus</taxon>
    </lineage>
</organism>
<gene>
    <name evidence="2" type="ORF">CKA38_09515</name>
</gene>
<accession>A0A2U8E3N4</accession>
<name>A0A2U8E3N4_9BACT</name>
<reference evidence="2 3" key="1">
    <citation type="journal article" date="2018" name="Syst. Appl. Microbiol.">
        <title>Ereboglobus luteus gen. nov. sp. nov. from cockroach guts, and new insights into the oxygen relationship of the genera Opitutus and Didymococcus (Verrucomicrobia: Opitutaceae).</title>
        <authorList>
            <person name="Tegtmeier D."/>
            <person name="Belitz A."/>
            <person name="Radek R."/>
            <person name="Heimerl T."/>
            <person name="Brune A."/>
        </authorList>
    </citation>
    <scope>NUCLEOTIDE SEQUENCE [LARGE SCALE GENOMIC DNA]</scope>
    <source>
        <strain evidence="2 3">Ho45</strain>
    </source>
</reference>
<dbReference type="AlphaFoldDB" id="A0A2U8E3N4"/>